<dbReference type="eggNOG" id="ENOG502SRF5">
    <property type="taxonomic scope" value="Eukaryota"/>
</dbReference>
<dbReference type="GeneID" id="20706631"/>
<gene>
    <name evidence="1" type="ORF">VDAG_05168</name>
</gene>
<dbReference type="AlphaFoldDB" id="G2X4T6"/>
<proteinExistence type="predicted"/>
<keyword evidence="2" id="KW-1185">Reference proteome</keyword>
<dbReference type="OrthoDB" id="5187726at2759"/>
<dbReference type="OMA" id="QREYCDS"/>
<organism evidence="1 2">
    <name type="scientific">Verticillium dahliae (strain VdLs.17 / ATCC MYA-4575 / FGSC 10137)</name>
    <name type="common">Verticillium wilt</name>
    <dbReference type="NCBI Taxonomy" id="498257"/>
    <lineage>
        <taxon>Eukaryota</taxon>
        <taxon>Fungi</taxon>
        <taxon>Dikarya</taxon>
        <taxon>Ascomycota</taxon>
        <taxon>Pezizomycotina</taxon>
        <taxon>Sordariomycetes</taxon>
        <taxon>Hypocreomycetidae</taxon>
        <taxon>Glomerellales</taxon>
        <taxon>Plectosphaerellaceae</taxon>
        <taxon>Verticillium</taxon>
    </lineage>
</organism>
<evidence type="ECO:0000313" key="1">
    <source>
        <dbReference type="EMBL" id="EGY23730.1"/>
    </source>
</evidence>
<dbReference type="EMBL" id="DS572703">
    <property type="protein sequence ID" value="EGY23730.1"/>
    <property type="molecule type" value="Genomic_DNA"/>
</dbReference>
<reference evidence="1 2" key="1">
    <citation type="submission" date="2008-03" db="EMBL/GenBank/DDBJ databases">
        <title>The Genome Sequence of Verticillium dahliae VdLs.17.</title>
        <authorList>
            <consortium name="The Broad Institute Genome Sequencing Platform"/>
            <person name="Ma L.-J.J."/>
            <person name="Klosterman S.J."/>
            <person name="Subbarao K."/>
            <person name="Dobinson K."/>
            <person name="Veronese P."/>
            <person name="Kang S."/>
            <person name="Gold S.E."/>
            <person name="Young S."/>
            <person name="Jaffe D."/>
            <person name="Gnerre S."/>
            <person name="Berlin A."/>
            <person name="Heiman D."/>
            <person name="Hepburn T."/>
            <person name="Sykes S."/>
            <person name="Alvarado L."/>
            <person name="Kodira C.D."/>
            <person name="Lander E."/>
            <person name="Galagan J."/>
            <person name="Nusbaum C."/>
            <person name="Birren B."/>
        </authorList>
    </citation>
    <scope>NUCLEOTIDE SEQUENCE [LARGE SCALE GENOMIC DNA]</scope>
    <source>
        <strain evidence="2">VdLs.17 / ATCC MYA-4575 / FGSC 10137</strain>
    </source>
</reference>
<dbReference type="STRING" id="498257.G2X4T6"/>
<dbReference type="KEGG" id="vda:VDAG_05168"/>
<evidence type="ECO:0000313" key="2">
    <source>
        <dbReference type="Proteomes" id="UP000001611"/>
    </source>
</evidence>
<name>G2X4T6_VERDV</name>
<sequence>MPSWLPAISMSTPKKQSNVERAEWRAKCRKMLPQHLEARLGIILDPSQVRLQTSREDAYDWQVLPEKQHLFEKNLSNHSIRVYKELCDSVGVSFEAVPKATAPAYSGQQTFSSAPSEPLSFASRINELQVQNAYMSQQLQLLKLQLEAEVKQRVNLDDKLKLSYDRTEELQSDLKSAARGESYFRDIAMKYSRGISRLVPILDELQENPGITDDGFL</sequence>
<dbReference type="RefSeq" id="XP_009653199.1">
    <property type="nucleotide sequence ID" value="XM_009654904.1"/>
</dbReference>
<dbReference type="InParanoid" id="G2X4T6"/>
<dbReference type="Proteomes" id="UP000001611">
    <property type="component" value="Chromosome 4"/>
</dbReference>
<accession>G2X4T6</accession>
<protein>
    <submittedName>
        <fullName evidence="1">Uncharacterized protein</fullName>
    </submittedName>
</protein>
<dbReference type="HOGENOM" id="CLU_089032_1_1_1"/>